<feature type="compositionally biased region" description="Polar residues" evidence="1">
    <location>
        <begin position="167"/>
        <end position="189"/>
    </location>
</feature>
<comment type="caution">
    <text evidence="3">The sequence shown here is derived from an EMBL/GenBank/DDBJ whole genome shotgun (WGS) entry which is preliminary data.</text>
</comment>
<evidence type="ECO:0000313" key="4">
    <source>
        <dbReference type="Proteomes" id="UP000635477"/>
    </source>
</evidence>
<dbReference type="EMBL" id="JABEYC010000056">
    <property type="protein sequence ID" value="KAF4983652.1"/>
    <property type="molecule type" value="Genomic_DNA"/>
</dbReference>
<dbReference type="InterPro" id="IPR029164">
    <property type="entry name" value="PIG-Y"/>
</dbReference>
<keyword evidence="2" id="KW-1133">Transmembrane helix</keyword>
<feature type="region of interest" description="Disordered" evidence="1">
    <location>
        <begin position="140"/>
        <end position="193"/>
    </location>
</feature>
<organism evidence="3 4">
    <name type="scientific">Fusarium zealandicum</name>
    <dbReference type="NCBI Taxonomy" id="1053134"/>
    <lineage>
        <taxon>Eukaryota</taxon>
        <taxon>Fungi</taxon>
        <taxon>Dikarya</taxon>
        <taxon>Ascomycota</taxon>
        <taxon>Pezizomycotina</taxon>
        <taxon>Sordariomycetes</taxon>
        <taxon>Hypocreomycetidae</taxon>
        <taxon>Hypocreales</taxon>
        <taxon>Nectriaceae</taxon>
        <taxon>Fusarium</taxon>
        <taxon>Fusarium staphyleae species complex</taxon>
    </lineage>
</organism>
<reference evidence="3" key="1">
    <citation type="journal article" date="2020" name="BMC Genomics">
        <title>Correction to: Identification and distribution of gene clusters required for synthesis of sphingolipid metabolism inhibitors in diverse species of the filamentous fungus Fusarium.</title>
        <authorList>
            <person name="Kim H.S."/>
            <person name="Lohmar J.M."/>
            <person name="Busman M."/>
            <person name="Brown D.W."/>
            <person name="Naumann T.A."/>
            <person name="Divon H.H."/>
            <person name="Lysoe E."/>
            <person name="Uhlig S."/>
            <person name="Proctor R.H."/>
        </authorList>
    </citation>
    <scope>NUCLEOTIDE SEQUENCE</scope>
    <source>
        <strain evidence="3">NRRL 22465</strain>
    </source>
</reference>
<feature type="compositionally biased region" description="Low complexity" evidence="1">
    <location>
        <begin position="57"/>
        <end position="74"/>
    </location>
</feature>
<feature type="compositionally biased region" description="Basic and acidic residues" evidence="1">
    <location>
        <begin position="1"/>
        <end position="11"/>
    </location>
</feature>
<evidence type="ECO:0000313" key="3">
    <source>
        <dbReference type="EMBL" id="KAF4983652.1"/>
    </source>
</evidence>
<feature type="transmembrane region" description="Helical" evidence="2">
    <location>
        <begin position="312"/>
        <end position="336"/>
    </location>
</feature>
<gene>
    <name evidence="3" type="ORF">FZEAL_1004</name>
</gene>
<sequence length="349" mass="38627">MEDTARNKRDVSPTPSPSHRRASSNSSLLSKFSFLRTSQENRQSQEDQEENTVEDNAPAAAPRSSQRPSASIIQYQKTRRRRGSLRKVALLGRGAQRERRDSRALMVDTAHAAAYGLDSTPIQTESPSRIEALDLNATSDDAPRTSIEGFTPLPNTLGSLTAPPRTGTISQATAHTVSQVDRDGSSYTSTDEEDILQIPRSSAALRQGLTMSPNTESYFGSLGSTLSQQRRRSIHQAKSPLSYGGLSTNTLPAHEDWNYADTEWWGWVVLCVTWFVFVIGMGSCFDVWSWAWDVGKTPYAPPELEDDPTLPIVGYYPALIILTGVMAWVWVVVAWVGMKYFRHAKISGD</sequence>
<keyword evidence="2" id="KW-0812">Transmembrane</keyword>
<feature type="transmembrane region" description="Helical" evidence="2">
    <location>
        <begin position="264"/>
        <end position="292"/>
    </location>
</feature>
<dbReference type="PANTHER" id="PTHR39400">
    <property type="entry name" value="YALI0E29227P"/>
    <property type="match status" value="1"/>
</dbReference>
<dbReference type="Pfam" id="PF15159">
    <property type="entry name" value="PIG-Y"/>
    <property type="match status" value="1"/>
</dbReference>
<dbReference type="Proteomes" id="UP000635477">
    <property type="component" value="Unassembled WGS sequence"/>
</dbReference>
<accession>A0A8H4XPW9</accession>
<evidence type="ECO:0000256" key="1">
    <source>
        <dbReference type="SAM" id="MobiDB-lite"/>
    </source>
</evidence>
<protein>
    <submittedName>
        <fullName evidence="3">Uncharacterized protein</fullName>
    </submittedName>
</protein>
<reference evidence="3" key="2">
    <citation type="submission" date="2020-05" db="EMBL/GenBank/DDBJ databases">
        <authorList>
            <person name="Kim H.-S."/>
            <person name="Proctor R.H."/>
            <person name="Brown D.W."/>
        </authorList>
    </citation>
    <scope>NUCLEOTIDE SEQUENCE</scope>
    <source>
        <strain evidence="3">NRRL 22465</strain>
    </source>
</reference>
<feature type="region of interest" description="Disordered" evidence="1">
    <location>
        <begin position="1"/>
        <end position="81"/>
    </location>
</feature>
<feature type="compositionally biased region" description="Low complexity" evidence="1">
    <location>
        <begin position="23"/>
        <end position="38"/>
    </location>
</feature>
<evidence type="ECO:0000256" key="2">
    <source>
        <dbReference type="SAM" id="Phobius"/>
    </source>
</evidence>
<keyword evidence="2" id="KW-0472">Membrane</keyword>
<dbReference type="AlphaFoldDB" id="A0A8H4XPW9"/>
<dbReference type="OrthoDB" id="2157498at2759"/>
<proteinExistence type="predicted"/>
<keyword evidence="4" id="KW-1185">Reference proteome</keyword>
<dbReference type="PANTHER" id="PTHR39400:SF1">
    <property type="entry name" value="PIG-P DOMAIN-CONTAINING PROTEIN"/>
    <property type="match status" value="1"/>
</dbReference>
<name>A0A8H4XPW9_9HYPO</name>